<keyword evidence="4" id="KW-1185">Reference proteome</keyword>
<reference evidence="3" key="1">
    <citation type="submission" date="2016-01" db="EMBL/GenBank/DDBJ databases">
        <authorList>
            <person name="Regsiter A."/>
            <person name="william w."/>
        </authorList>
    </citation>
    <scope>NUCLEOTIDE SEQUENCE</scope>
    <source>
        <strain evidence="3">NCPPB 1641</strain>
    </source>
</reference>
<dbReference type="RefSeq" id="WP_080855186.1">
    <property type="nucleotide sequence ID" value="NZ_LT009777.1"/>
</dbReference>
<evidence type="ECO:0000256" key="1">
    <source>
        <dbReference type="ARBA" id="ARBA00023002"/>
    </source>
</evidence>
<dbReference type="InterPro" id="IPR036291">
    <property type="entry name" value="NAD(P)-bd_dom_sf"/>
</dbReference>
<evidence type="ECO:0000313" key="4">
    <source>
        <dbReference type="Proteomes" id="UP000192140"/>
    </source>
</evidence>
<dbReference type="AlphaFoldDB" id="A0A1S7U9D8"/>
<dbReference type="GO" id="GO:0016491">
    <property type="term" value="F:oxidoreductase activity"/>
    <property type="evidence" value="ECO:0007669"/>
    <property type="project" value="UniProtKB-KW"/>
</dbReference>
<organism evidence="3 4">
    <name type="scientific">Agrobacterium deltaense NCPPB 1641</name>
    <dbReference type="NCBI Taxonomy" id="1183425"/>
    <lineage>
        <taxon>Bacteria</taxon>
        <taxon>Pseudomonadati</taxon>
        <taxon>Pseudomonadota</taxon>
        <taxon>Alphaproteobacteria</taxon>
        <taxon>Hyphomicrobiales</taxon>
        <taxon>Rhizobiaceae</taxon>
        <taxon>Rhizobium/Agrobacterium group</taxon>
        <taxon>Agrobacterium</taxon>
    </lineage>
</organism>
<dbReference type="PANTHER" id="PTHR14239:SF10">
    <property type="entry name" value="REDUCTASE"/>
    <property type="match status" value="1"/>
</dbReference>
<dbReference type="SUPFAM" id="SSF51735">
    <property type="entry name" value="NAD(P)-binding Rossmann-fold domains"/>
    <property type="match status" value="1"/>
</dbReference>
<dbReference type="PANTHER" id="PTHR14239">
    <property type="entry name" value="DUDULIN-RELATED"/>
    <property type="match status" value="1"/>
</dbReference>
<keyword evidence="1" id="KW-0560">Oxidoreductase</keyword>
<gene>
    <name evidence="3" type="ORF">AGR7A_pAt20248</name>
</gene>
<proteinExistence type="predicted"/>
<dbReference type="InterPro" id="IPR051267">
    <property type="entry name" value="STEAP_metalloreductase"/>
</dbReference>
<evidence type="ECO:0000259" key="2">
    <source>
        <dbReference type="Pfam" id="PF03807"/>
    </source>
</evidence>
<dbReference type="InterPro" id="IPR028939">
    <property type="entry name" value="P5C_Rdtase_cat_N"/>
</dbReference>
<dbReference type="EMBL" id="FCNP01000049">
    <property type="protein sequence ID" value="CVI63483.1"/>
    <property type="molecule type" value="Genomic_DNA"/>
</dbReference>
<dbReference type="Proteomes" id="UP000192140">
    <property type="component" value="Unassembled WGS sequence"/>
</dbReference>
<comment type="caution">
    <text evidence="3">The sequence shown here is derived from an EMBL/GenBank/DDBJ whole genome shotgun (WGS) entry which is preliminary data.</text>
</comment>
<dbReference type="Gene3D" id="3.40.50.720">
    <property type="entry name" value="NAD(P)-binding Rossmann-like Domain"/>
    <property type="match status" value="1"/>
</dbReference>
<accession>A0A1S7U9D8</accession>
<sequence length="210" mass="21430">MKIAVIGTGNMGGALARALFSAKKEVVIGARDPANAAALAAEIGSQVEGGGIAAALKVADIAIVALPYDAAIAVLKSAGDLAGKIVVDISNPITADYKDLVLGHTTSAAEQLQAAAPTAKVVKAFNTVFAPLIPAEARQKQTVQVFVAGDDADATARIRELAQALAFEPQDAGPLSNSRFLEPIGEMNIHFGFFLGKGPTVAPAWVSVSN</sequence>
<name>A0A1S7U9D8_9HYPH</name>
<protein>
    <submittedName>
        <fullName evidence="3">NADP oxidoreductase coenzyme F420-dependent</fullName>
    </submittedName>
</protein>
<feature type="domain" description="Pyrroline-5-carboxylate reductase catalytic N-terminal" evidence="2">
    <location>
        <begin position="2"/>
        <end position="92"/>
    </location>
</feature>
<evidence type="ECO:0000313" key="3">
    <source>
        <dbReference type="EMBL" id="CVI63483.1"/>
    </source>
</evidence>
<dbReference type="Pfam" id="PF03807">
    <property type="entry name" value="F420_oxidored"/>
    <property type="match status" value="1"/>
</dbReference>